<dbReference type="GeneID" id="73045753"/>
<keyword evidence="3" id="KW-1185">Reference proteome</keyword>
<dbReference type="Pfam" id="PF26419">
    <property type="entry name" value="DUF8114"/>
    <property type="match status" value="1"/>
</dbReference>
<feature type="compositionally biased region" description="Acidic residues" evidence="1">
    <location>
        <begin position="167"/>
        <end position="192"/>
    </location>
</feature>
<dbReference type="EMBL" id="JBHSHT010000001">
    <property type="protein sequence ID" value="MFC4823202.1"/>
    <property type="molecule type" value="Genomic_DNA"/>
</dbReference>
<reference evidence="2 3" key="1">
    <citation type="journal article" date="2019" name="Int. J. Syst. Evol. Microbiol.">
        <title>The Global Catalogue of Microorganisms (GCM) 10K type strain sequencing project: providing services to taxonomists for standard genome sequencing and annotation.</title>
        <authorList>
            <consortium name="The Broad Institute Genomics Platform"/>
            <consortium name="The Broad Institute Genome Sequencing Center for Infectious Disease"/>
            <person name="Wu L."/>
            <person name="Ma J."/>
        </authorList>
    </citation>
    <scope>NUCLEOTIDE SEQUENCE [LARGE SCALE GENOMIC DNA]</scope>
    <source>
        <strain evidence="2 3">XZYJ18</strain>
    </source>
</reference>
<dbReference type="Proteomes" id="UP001595945">
    <property type="component" value="Unassembled WGS sequence"/>
</dbReference>
<evidence type="ECO:0000256" key="1">
    <source>
        <dbReference type="SAM" id="MobiDB-lite"/>
    </source>
</evidence>
<dbReference type="RefSeq" id="WP_254267311.1">
    <property type="nucleotide sequence ID" value="NZ_CP100400.1"/>
</dbReference>
<feature type="compositionally biased region" description="Acidic residues" evidence="1">
    <location>
        <begin position="134"/>
        <end position="155"/>
    </location>
</feature>
<protein>
    <submittedName>
        <fullName evidence="2">Uncharacterized protein</fullName>
    </submittedName>
</protein>
<dbReference type="InterPro" id="IPR058427">
    <property type="entry name" value="DUF8114"/>
</dbReference>
<proteinExistence type="predicted"/>
<dbReference type="AlphaFoldDB" id="A0ABD5PXL5"/>
<gene>
    <name evidence="2" type="ORF">ACFO9K_02890</name>
</gene>
<name>A0ABD5PXL5_9EURY</name>
<accession>A0ABD5PXL5</accession>
<sequence>MGKVSIGLRGWRFDEDEVFTEDGEFRPMDEIPKGPRKRLIRLQALVNAPCDACWLIHGDENVHECNVAEVVYGEALGEVVLCADHEPDFLYWFSEAGGSQFKGEQELQDEFHEWFLDGGRAPDGYGGVEHVETDPEDVPEPPEPDQEELNVDVPEDEQKRIDLRNMDEDENGDGSETADESAEGGDEDIDDLDLGRDYPS</sequence>
<feature type="compositionally biased region" description="Basic and acidic residues" evidence="1">
    <location>
        <begin position="156"/>
        <end position="166"/>
    </location>
</feature>
<organism evidence="2 3">
    <name type="scientific">Halorussus aquaticus</name>
    <dbReference type="NCBI Taxonomy" id="2953748"/>
    <lineage>
        <taxon>Archaea</taxon>
        <taxon>Methanobacteriati</taxon>
        <taxon>Methanobacteriota</taxon>
        <taxon>Stenosarchaea group</taxon>
        <taxon>Halobacteria</taxon>
        <taxon>Halobacteriales</taxon>
        <taxon>Haladaptataceae</taxon>
        <taxon>Halorussus</taxon>
    </lineage>
</organism>
<evidence type="ECO:0000313" key="3">
    <source>
        <dbReference type="Proteomes" id="UP001595945"/>
    </source>
</evidence>
<comment type="caution">
    <text evidence="2">The sequence shown here is derived from an EMBL/GenBank/DDBJ whole genome shotgun (WGS) entry which is preliminary data.</text>
</comment>
<evidence type="ECO:0000313" key="2">
    <source>
        <dbReference type="EMBL" id="MFC4823202.1"/>
    </source>
</evidence>
<feature type="region of interest" description="Disordered" evidence="1">
    <location>
        <begin position="118"/>
        <end position="200"/>
    </location>
</feature>